<dbReference type="InterPro" id="IPR025269">
    <property type="entry name" value="SAM-like_dom"/>
</dbReference>
<dbReference type="EMBL" id="QXDL01000005">
    <property type="protein sequence ID" value="RIH90642.1"/>
    <property type="molecule type" value="Genomic_DNA"/>
</dbReference>
<dbReference type="InterPro" id="IPR013762">
    <property type="entry name" value="Integrase-like_cat_sf"/>
</dbReference>
<dbReference type="Proteomes" id="UP000265715">
    <property type="component" value="Unassembled WGS sequence"/>
</dbReference>
<dbReference type="SUPFAM" id="SSF56349">
    <property type="entry name" value="DNA breaking-rejoining enzymes"/>
    <property type="match status" value="1"/>
</dbReference>
<reference evidence="6 7" key="1">
    <citation type="submission" date="2018-08" db="EMBL/GenBank/DDBJ databases">
        <title>Meiothermus terrae DSM 26712 genome sequencing project.</title>
        <authorList>
            <person name="Da Costa M.S."/>
            <person name="Albuquerque L."/>
            <person name="Raposo P."/>
            <person name="Froufe H.J.C."/>
            <person name="Barroso C.S."/>
            <person name="Egas C."/>
        </authorList>
    </citation>
    <scope>NUCLEOTIDE SEQUENCE [LARGE SCALE GENOMIC DNA]</scope>
    <source>
        <strain evidence="6 7">DSM 26712</strain>
    </source>
</reference>
<dbReference type="Pfam" id="PF00589">
    <property type="entry name" value="Phage_integrase"/>
    <property type="match status" value="1"/>
</dbReference>
<name>A0A399F6Y1_9DEIN</name>
<dbReference type="RefSeq" id="WP_119313502.1">
    <property type="nucleotide sequence ID" value="NZ_QXDL01000005.1"/>
</dbReference>
<dbReference type="PROSITE" id="PS51898">
    <property type="entry name" value="TYR_RECOMBINASE"/>
    <property type="match status" value="1"/>
</dbReference>
<evidence type="ECO:0000313" key="7">
    <source>
        <dbReference type="Proteomes" id="UP000265715"/>
    </source>
</evidence>
<dbReference type="Gene3D" id="1.10.150.130">
    <property type="match status" value="1"/>
</dbReference>
<dbReference type="InterPro" id="IPR010998">
    <property type="entry name" value="Integrase_recombinase_N"/>
</dbReference>
<dbReference type="PANTHER" id="PTHR30349">
    <property type="entry name" value="PHAGE INTEGRASE-RELATED"/>
    <property type="match status" value="1"/>
</dbReference>
<evidence type="ECO:0000256" key="3">
    <source>
        <dbReference type="PROSITE-ProRule" id="PRU01248"/>
    </source>
</evidence>
<dbReference type="PANTHER" id="PTHR30349:SF91">
    <property type="entry name" value="INTA PROTEIN"/>
    <property type="match status" value="1"/>
</dbReference>
<protein>
    <submittedName>
        <fullName evidence="6">Tyrosine recombinase XerC</fullName>
    </submittedName>
</protein>
<keyword evidence="2" id="KW-0233">DNA recombination</keyword>
<dbReference type="InterPro" id="IPR050090">
    <property type="entry name" value="Tyrosine_recombinase_XerCD"/>
</dbReference>
<dbReference type="InterPro" id="IPR002104">
    <property type="entry name" value="Integrase_catalytic"/>
</dbReference>
<dbReference type="GO" id="GO:0006310">
    <property type="term" value="P:DNA recombination"/>
    <property type="evidence" value="ECO:0007669"/>
    <property type="project" value="UniProtKB-KW"/>
</dbReference>
<dbReference type="PROSITE" id="PS51900">
    <property type="entry name" value="CB"/>
    <property type="match status" value="1"/>
</dbReference>
<evidence type="ECO:0000256" key="2">
    <source>
        <dbReference type="ARBA" id="ARBA00023172"/>
    </source>
</evidence>
<evidence type="ECO:0000259" key="5">
    <source>
        <dbReference type="PROSITE" id="PS51900"/>
    </source>
</evidence>
<dbReference type="GO" id="GO:0015074">
    <property type="term" value="P:DNA integration"/>
    <property type="evidence" value="ECO:0007669"/>
    <property type="project" value="InterPro"/>
</dbReference>
<feature type="domain" description="Tyr recombinase" evidence="4">
    <location>
        <begin position="179"/>
        <end position="394"/>
    </location>
</feature>
<evidence type="ECO:0000259" key="4">
    <source>
        <dbReference type="PROSITE" id="PS51898"/>
    </source>
</evidence>
<evidence type="ECO:0000256" key="1">
    <source>
        <dbReference type="ARBA" id="ARBA00023125"/>
    </source>
</evidence>
<dbReference type="Gene3D" id="1.10.443.10">
    <property type="entry name" value="Intergrase catalytic core"/>
    <property type="match status" value="1"/>
</dbReference>
<comment type="caution">
    <text evidence="6">The sequence shown here is derived from an EMBL/GenBank/DDBJ whole genome shotgun (WGS) entry which is preliminary data.</text>
</comment>
<keyword evidence="7" id="KW-1185">Reference proteome</keyword>
<accession>A0A399F6Y1</accession>
<gene>
    <name evidence="6" type="primary">xerC_1</name>
    <name evidence="6" type="ORF">Mterra_00244</name>
</gene>
<dbReference type="GO" id="GO:0003677">
    <property type="term" value="F:DNA binding"/>
    <property type="evidence" value="ECO:0007669"/>
    <property type="project" value="UniProtKB-UniRule"/>
</dbReference>
<dbReference type="InterPro" id="IPR011010">
    <property type="entry name" value="DNA_brk_join_enz"/>
</dbReference>
<dbReference type="OrthoDB" id="24185at2"/>
<dbReference type="AlphaFoldDB" id="A0A399F6Y1"/>
<dbReference type="InterPro" id="IPR044068">
    <property type="entry name" value="CB"/>
</dbReference>
<organism evidence="6 7">
    <name type="scientific">Calidithermus terrae</name>
    <dbReference type="NCBI Taxonomy" id="1408545"/>
    <lineage>
        <taxon>Bacteria</taxon>
        <taxon>Thermotogati</taxon>
        <taxon>Deinococcota</taxon>
        <taxon>Deinococci</taxon>
        <taxon>Thermales</taxon>
        <taxon>Thermaceae</taxon>
        <taxon>Calidithermus</taxon>
    </lineage>
</organism>
<dbReference type="Pfam" id="PF13102">
    <property type="entry name" value="Phage_int_SAM_5"/>
    <property type="match status" value="1"/>
</dbReference>
<keyword evidence="1 3" id="KW-0238">DNA-binding</keyword>
<feature type="domain" description="Core-binding (CB)" evidence="5">
    <location>
        <begin position="72"/>
        <end position="157"/>
    </location>
</feature>
<sequence length="413" mass="46438">MPRRNLGSIRYRKKQGLFEVRVTVGYHEGKQVTKSRYVPGPGTPERRKEAERVLARMMLEHGLASPDAARPPTLATWIEDYIESRSELRDNSISRMEGHLKHIQPVLGHLPLTEITVQRLEAFYRHLVAPKPKGKGLAKATLTKIHQLINAALRRAVRYGYIPANPADLVELPRLPEVEAGKALPPEHQGRLLEAAQSHRLYALLYLTLALGLRRGEALGLRWEDLEVGKNGGLLRIRRAYVPRHKKGEKPQIGPTKTSGSDRTLPLNAEIVAVLERHRGQMRAEGRDVLGGWMFPSADGTPLDPRNFNRLYESWQIKAGLYEVVETTDREGRTRKKKVGIYRLHDLRVTSETEMIRATGNPKLAATFHGQRSVTTAVRFYNKVALADLEAAIQARRLPQAHEPEEGTAETAG</sequence>
<evidence type="ECO:0000313" key="6">
    <source>
        <dbReference type="EMBL" id="RIH90642.1"/>
    </source>
</evidence>
<proteinExistence type="predicted"/>